<evidence type="ECO:0000313" key="3">
    <source>
        <dbReference type="Proteomes" id="UP000199370"/>
    </source>
</evidence>
<reference evidence="2 3" key="1">
    <citation type="submission" date="2016-10" db="EMBL/GenBank/DDBJ databases">
        <authorList>
            <person name="de Groot N.N."/>
        </authorList>
    </citation>
    <scope>NUCLEOTIDE SEQUENCE [LARGE SCALE GENOMIC DNA]</scope>
    <source>
        <strain evidence="3">EB21,IBRC-M 10013,KCTC 4048</strain>
    </source>
</reference>
<dbReference type="SUPFAM" id="SSF50800">
    <property type="entry name" value="PK beta-barrel domain-like"/>
    <property type="match status" value="1"/>
</dbReference>
<dbReference type="Proteomes" id="UP000199370">
    <property type="component" value="Unassembled WGS sequence"/>
</dbReference>
<dbReference type="RefSeq" id="WP_089732536.1">
    <property type="nucleotide sequence ID" value="NZ_FNIA01000007.1"/>
</dbReference>
<dbReference type="InterPro" id="IPR011037">
    <property type="entry name" value="Pyrv_Knase-like_insert_dom_sf"/>
</dbReference>
<dbReference type="InterPro" id="IPR052716">
    <property type="entry name" value="MOSC_domain"/>
</dbReference>
<dbReference type="Gene3D" id="2.40.33.20">
    <property type="entry name" value="PK beta-barrel domain-like"/>
    <property type="match status" value="1"/>
</dbReference>
<dbReference type="Pfam" id="PF03473">
    <property type="entry name" value="MOSC"/>
    <property type="match status" value="1"/>
</dbReference>
<dbReference type="PANTHER" id="PTHR36930">
    <property type="entry name" value="METAL-SULFUR CLUSTER BIOSYNTHESIS PROTEINS YUAD-RELATED"/>
    <property type="match status" value="1"/>
</dbReference>
<proteinExistence type="predicted"/>
<protein>
    <recommendedName>
        <fullName evidence="1">MOSC domain-containing protein</fullName>
    </recommendedName>
</protein>
<dbReference type="GO" id="GO:0003824">
    <property type="term" value="F:catalytic activity"/>
    <property type="evidence" value="ECO:0007669"/>
    <property type="project" value="InterPro"/>
</dbReference>
<keyword evidence="3" id="KW-1185">Reference proteome</keyword>
<feature type="domain" description="MOSC" evidence="1">
    <location>
        <begin position="35"/>
        <end position="167"/>
    </location>
</feature>
<gene>
    <name evidence="2" type="ORF">SAMN05192554_10760</name>
</gene>
<dbReference type="GO" id="GO:0030151">
    <property type="term" value="F:molybdenum ion binding"/>
    <property type="evidence" value="ECO:0007669"/>
    <property type="project" value="InterPro"/>
</dbReference>
<dbReference type="OrthoDB" id="68158at2157"/>
<evidence type="ECO:0000259" key="1">
    <source>
        <dbReference type="PROSITE" id="PS51340"/>
    </source>
</evidence>
<dbReference type="AlphaFoldDB" id="A0A1G9VYV0"/>
<dbReference type="STRING" id="996166.SAMN05192554_10760"/>
<name>A0A1G9VYV0_9EURY</name>
<dbReference type="GO" id="GO:0030170">
    <property type="term" value="F:pyridoxal phosphate binding"/>
    <property type="evidence" value="ECO:0007669"/>
    <property type="project" value="InterPro"/>
</dbReference>
<sequence>MTETDAADAVAGDATATTGTVEAIHIAPESGEPVAPVERVEAIAEAGLRGDRYFDDGGTFSDGTPRGITLIEAEAIEAAASDYGVDVSDGRHRRNVTTRGVALNHLVDEEFRVGDAICRGVELCEPCSYLEGLTEDGVARSLVHRGGLRATIVESGELAVGDTVAPE</sequence>
<evidence type="ECO:0000313" key="2">
    <source>
        <dbReference type="EMBL" id="SDM77121.1"/>
    </source>
</evidence>
<dbReference type="InterPro" id="IPR005302">
    <property type="entry name" value="MoCF_Sase_C"/>
</dbReference>
<organism evidence="2 3">
    <name type="scientific">Haloarchaeobius iranensis</name>
    <dbReference type="NCBI Taxonomy" id="996166"/>
    <lineage>
        <taxon>Archaea</taxon>
        <taxon>Methanobacteriati</taxon>
        <taxon>Methanobacteriota</taxon>
        <taxon>Stenosarchaea group</taxon>
        <taxon>Halobacteria</taxon>
        <taxon>Halobacteriales</taxon>
        <taxon>Halorubellaceae</taxon>
        <taxon>Haloarchaeobius</taxon>
    </lineage>
</organism>
<accession>A0A1G9VYV0</accession>
<dbReference type="EMBL" id="FNIA01000007">
    <property type="protein sequence ID" value="SDM77121.1"/>
    <property type="molecule type" value="Genomic_DNA"/>
</dbReference>
<dbReference type="PANTHER" id="PTHR36930:SF1">
    <property type="entry name" value="MOSC DOMAIN-CONTAINING PROTEIN"/>
    <property type="match status" value="1"/>
</dbReference>
<dbReference type="PROSITE" id="PS51340">
    <property type="entry name" value="MOSC"/>
    <property type="match status" value="1"/>
</dbReference>